<dbReference type="AlphaFoldDB" id="A0A229UI61"/>
<dbReference type="InterPro" id="IPR050486">
    <property type="entry name" value="Mannose-1P_guanyltransferase"/>
</dbReference>
<dbReference type="InterPro" id="IPR005835">
    <property type="entry name" value="NTP_transferase_dom"/>
</dbReference>
<proteinExistence type="predicted"/>
<comment type="caution">
    <text evidence="3">The sequence shown here is derived from an EMBL/GenBank/DDBJ whole genome shotgun (WGS) entry which is preliminary data.</text>
</comment>
<evidence type="ECO:0000259" key="1">
    <source>
        <dbReference type="Pfam" id="PF00483"/>
    </source>
</evidence>
<dbReference type="InterPro" id="IPR029044">
    <property type="entry name" value="Nucleotide-diphossugar_trans"/>
</dbReference>
<organism evidence="3 4">
    <name type="scientific">Paenibacillus rigui</name>
    <dbReference type="NCBI Taxonomy" id="554312"/>
    <lineage>
        <taxon>Bacteria</taxon>
        <taxon>Bacillati</taxon>
        <taxon>Bacillota</taxon>
        <taxon>Bacilli</taxon>
        <taxon>Bacillales</taxon>
        <taxon>Paenibacillaceae</taxon>
        <taxon>Paenibacillus</taxon>
    </lineage>
</organism>
<evidence type="ECO:0008006" key="5">
    <source>
        <dbReference type="Google" id="ProtNLM"/>
    </source>
</evidence>
<dbReference type="Pfam" id="PF00483">
    <property type="entry name" value="NTP_transferase"/>
    <property type="match status" value="1"/>
</dbReference>
<dbReference type="Gene3D" id="3.90.550.10">
    <property type="entry name" value="Spore Coat Polysaccharide Biosynthesis Protein SpsA, Chain A"/>
    <property type="match status" value="1"/>
</dbReference>
<dbReference type="Proteomes" id="UP000215509">
    <property type="component" value="Unassembled WGS sequence"/>
</dbReference>
<dbReference type="SUPFAM" id="SSF53448">
    <property type="entry name" value="Nucleotide-diphospho-sugar transferases"/>
    <property type="match status" value="1"/>
</dbReference>
<dbReference type="InterPro" id="IPR000644">
    <property type="entry name" value="CBS_dom"/>
</dbReference>
<evidence type="ECO:0000313" key="3">
    <source>
        <dbReference type="EMBL" id="OXM83051.1"/>
    </source>
</evidence>
<evidence type="ECO:0000259" key="2">
    <source>
        <dbReference type="Pfam" id="PF00571"/>
    </source>
</evidence>
<gene>
    <name evidence="3" type="ORF">CF651_27955</name>
</gene>
<protein>
    <recommendedName>
        <fullName evidence="5">Alcohol dehydrogenase</fullName>
    </recommendedName>
</protein>
<feature type="domain" description="Nucleotidyl transferase" evidence="1">
    <location>
        <begin position="136"/>
        <end position="358"/>
    </location>
</feature>
<evidence type="ECO:0000313" key="4">
    <source>
        <dbReference type="Proteomes" id="UP000215509"/>
    </source>
</evidence>
<dbReference type="CDD" id="cd06426">
    <property type="entry name" value="NTP_transferase_like_2"/>
    <property type="match status" value="1"/>
</dbReference>
<sequence>MENGRMTNLNHHPEELQRFTITLLATVKDAVEAIDKTGAEIVLVCSGSKLNGVVTDSDVRRGILRGIKMDDSVKEILNVNFHFASEQDPRESVIHRMIQENIRQMPVLNPMGEVIDLILLKQVMQQAQKVHTTPVLIMAGGLGTRLRPLTAQTPKPMMSIGGKPIMEILIEHLKQEGFRDIYVAVNYRKETIKTFFEHGEAYGVNLHYIEEPERLGTAGAIRLAIEQLTKPFLVINGDILTKANFSQFLKFHRKVQAALTIASVPYDISIPYGVIEVNQHRVTGLTEKPRIQTLINAGIYCVEPQLISFIPENQYFDMTHLIGRLLEQKVPVSSYPLHEYWLDIGKHLDYKKANNDYKTLFNTP</sequence>
<dbReference type="PANTHER" id="PTHR22572">
    <property type="entry name" value="SUGAR-1-PHOSPHATE GUANYL TRANSFERASE"/>
    <property type="match status" value="1"/>
</dbReference>
<dbReference type="OrthoDB" id="9801899at2"/>
<dbReference type="Pfam" id="PF00571">
    <property type="entry name" value="CBS"/>
    <property type="match status" value="1"/>
</dbReference>
<dbReference type="Gene3D" id="3.10.580.10">
    <property type="entry name" value="CBS-domain"/>
    <property type="match status" value="1"/>
</dbReference>
<reference evidence="3 4" key="1">
    <citation type="submission" date="2017-07" db="EMBL/GenBank/DDBJ databases">
        <title>Genome sequencing and assembly of Paenibacillus rigui.</title>
        <authorList>
            <person name="Mayilraj S."/>
        </authorList>
    </citation>
    <scope>NUCLEOTIDE SEQUENCE [LARGE SCALE GENOMIC DNA]</scope>
    <source>
        <strain evidence="3 4">JCM 16352</strain>
    </source>
</reference>
<name>A0A229UI61_9BACL</name>
<feature type="domain" description="CBS" evidence="2">
    <location>
        <begin position="73"/>
        <end position="124"/>
    </location>
</feature>
<dbReference type="InterPro" id="IPR046342">
    <property type="entry name" value="CBS_dom_sf"/>
</dbReference>
<accession>A0A229UI61</accession>
<dbReference type="EMBL" id="NMQW01000052">
    <property type="protein sequence ID" value="OXM83051.1"/>
    <property type="molecule type" value="Genomic_DNA"/>
</dbReference>
<dbReference type="SUPFAM" id="SSF54631">
    <property type="entry name" value="CBS-domain pair"/>
    <property type="match status" value="1"/>
</dbReference>
<keyword evidence="4" id="KW-1185">Reference proteome</keyword>